<keyword evidence="2" id="KW-1185">Reference proteome</keyword>
<organism evidence="1 2">
    <name type="scientific">Oryza sativa subsp. japonica</name>
    <name type="common">Rice</name>
    <dbReference type="NCBI Taxonomy" id="39947"/>
    <lineage>
        <taxon>Eukaryota</taxon>
        <taxon>Viridiplantae</taxon>
        <taxon>Streptophyta</taxon>
        <taxon>Embryophyta</taxon>
        <taxon>Tracheophyta</taxon>
        <taxon>Spermatophyta</taxon>
        <taxon>Magnoliopsida</taxon>
        <taxon>Liliopsida</taxon>
        <taxon>Poales</taxon>
        <taxon>Poaceae</taxon>
        <taxon>BOP clade</taxon>
        <taxon>Oryzoideae</taxon>
        <taxon>Oryzeae</taxon>
        <taxon>Oryzinae</taxon>
        <taxon>Oryza</taxon>
        <taxon>Oryza sativa</taxon>
    </lineage>
</organism>
<dbReference type="EMBL" id="AP014958">
    <property type="protein sequence ID" value="BAS79703.1"/>
    <property type="molecule type" value="Genomic_DNA"/>
</dbReference>
<name>A0A0P0VLN0_ORYSJ</name>
<accession>A0A0P0VLN0</accession>
<dbReference type="Proteomes" id="UP000059680">
    <property type="component" value="Chromosome 2"/>
</dbReference>
<proteinExistence type="predicted"/>
<protein>
    <submittedName>
        <fullName evidence="1">Os02g0609975 protein</fullName>
    </submittedName>
</protein>
<reference evidence="2" key="1">
    <citation type="journal article" date="2005" name="Nature">
        <title>The map-based sequence of the rice genome.</title>
        <authorList>
            <consortium name="International rice genome sequencing project (IRGSP)"/>
            <person name="Matsumoto T."/>
            <person name="Wu J."/>
            <person name="Kanamori H."/>
            <person name="Katayose Y."/>
            <person name="Fujisawa M."/>
            <person name="Namiki N."/>
            <person name="Mizuno H."/>
            <person name="Yamamoto K."/>
            <person name="Antonio B.A."/>
            <person name="Baba T."/>
            <person name="Sakata K."/>
            <person name="Nagamura Y."/>
            <person name="Aoki H."/>
            <person name="Arikawa K."/>
            <person name="Arita K."/>
            <person name="Bito T."/>
            <person name="Chiden Y."/>
            <person name="Fujitsuka N."/>
            <person name="Fukunaka R."/>
            <person name="Hamada M."/>
            <person name="Harada C."/>
            <person name="Hayashi A."/>
            <person name="Hijishita S."/>
            <person name="Honda M."/>
            <person name="Hosokawa S."/>
            <person name="Ichikawa Y."/>
            <person name="Idonuma A."/>
            <person name="Iijima M."/>
            <person name="Ikeda M."/>
            <person name="Ikeno M."/>
            <person name="Ito K."/>
            <person name="Ito S."/>
            <person name="Ito T."/>
            <person name="Ito Y."/>
            <person name="Ito Y."/>
            <person name="Iwabuchi A."/>
            <person name="Kamiya K."/>
            <person name="Karasawa W."/>
            <person name="Kurita K."/>
            <person name="Katagiri S."/>
            <person name="Kikuta A."/>
            <person name="Kobayashi H."/>
            <person name="Kobayashi N."/>
            <person name="Machita K."/>
            <person name="Maehara T."/>
            <person name="Masukawa M."/>
            <person name="Mizubayashi T."/>
            <person name="Mukai Y."/>
            <person name="Nagasaki H."/>
            <person name="Nagata Y."/>
            <person name="Naito S."/>
            <person name="Nakashima M."/>
            <person name="Nakama Y."/>
            <person name="Nakamichi Y."/>
            <person name="Nakamura M."/>
            <person name="Meguro A."/>
            <person name="Negishi M."/>
            <person name="Ohta I."/>
            <person name="Ohta T."/>
            <person name="Okamoto M."/>
            <person name="Ono N."/>
            <person name="Saji S."/>
            <person name="Sakaguchi M."/>
            <person name="Sakai K."/>
            <person name="Shibata M."/>
            <person name="Shimokawa T."/>
            <person name="Song J."/>
            <person name="Takazaki Y."/>
            <person name="Terasawa K."/>
            <person name="Tsugane M."/>
            <person name="Tsuji K."/>
            <person name="Ueda S."/>
            <person name="Waki K."/>
            <person name="Yamagata H."/>
            <person name="Yamamoto M."/>
            <person name="Yamamoto S."/>
            <person name="Yamane H."/>
            <person name="Yoshiki S."/>
            <person name="Yoshihara R."/>
            <person name="Yukawa K."/>
            <person name="Zhong H."/>
            <person name="Yano M."/>
            <person name="Yuan Q."/>
            <person name="Ouyang S."/>
            <person name="Liu J."/>
            <person name="Jones K.M."/>
            <person name="Gansberger K."/>
            <person name="Moffat K."/>
            <person name="Hill J."/>
            <person name="Bera J."/>
            <person name="Fadrosh D."/>
            <person name="Jin S."/>
            <person name="Johri S."/>
            <person name="Kim M."/>
            <person name="Overton L."/>
            <person name="Reardon M."/>
            <person name="Tsitrin T."/>
            <person name="Vuong H."/>
            <person name="Weaver B."/>
            <person name="Ciecko A."/>
            <person name="Tallon L."/>
            <person name="Jackson J."/>
            <person name="Pai G."/>
            <person name="Aken S.V."/>
            <person name="Utterback T."/>
            <person name="Reidmuller S."/>
            <person name="Feldblyum T."/>
            <person name="Hsiao J."/>
            <person name="Zismann V."/>
            <person name="Iobst S."/>
            <person name="de Vazeille A.R."/>
            <person name="Buell C.R."/>
            <person name="Ying K."/>
            <person name="Li Y."/>
            <person name="Lu T."/>
            <person name="Huang Y."/>
            <person name="Zhao Q."/>
            <person name="Feng Q."/>
            <person name="Zhang L."/>
            <person name="Zhu J."/>
            <person name="Weng Q."/>
            <person name="Mu J."/>
            <person name="Lu Y."/>
            <person name="Fan D."/>
            <person name="Liu Y."/>
            <person name="Guan J."/>
            <person name="Zhang Y."/>
            <person name="Yu S."/>
            <person name="Liu X."/>
            <person name="Zhang Y."/>
            <person name="Hong G."/>
            <person name="Han B."/>
            <person name="Choisne N."/>
            <person name="Demange N."/>
            <person name="Orjeda G."/>
            <person name="Samain S."/>
            <person name="Cattolico L."/>
            <person name="Pelletier E."/>
            <person name="Couloux A."/>
            <person name="Segurens B."/>
            <person name="Wincker P."/>
            <person name="D'Hont A."/>
            <person name="Scarpelli C."/>
            <person name="Weissenbach J."/>
            <person name="Salanoubat M."/>
            <person name="Quetier F."/>
            <person name="Yu Y."/>
            <person name="Kim H.R."/>
            <person name="Rambo T."/>
            <person name="Currie J."/>
            <person name="Collura K."/>
            <person name="Luo M."/>
            <person name="Yang T."/>
            <person name="Ammiraju J.S.S."/>
            <person name="Engler F."/>
            <person name="Soderlund C."/>
            <person name="Wing R.A."/>
            <person name="Palmer L.E."/>
            <person name="de la Bastide M."/>
            <person name="Spiegel L."/>
            <person name="Nascimento L."/>
            <person name="Zutavern T."/>
            <person name="O'Shaughnessy A."/>
            <person name="Dike S."/>
            <person name="Dedhia N."/>
            <person name="Preston R."/>
            <person name="Balija V."/>
            <person name="McCombie W.R."/>
            <person name="Chow T."/>
            <person name="Chen H."/>
            <person name="Chung M."/>
            <person name="Chen C."/>
            <person name="Shaw J."/>
            <person name="Wu H."/>
            <person name="Hsiao K."/>
            <person name="Chao Y."/>
            <person name="Chu M."/>
            <person name="Cheng C."/>
            <person name="Hour A."/>
            <person name="Lee P."/>
            <person name="Lin S."/>
            <person name="Lin Y."/>
            <person name="Liou J."/>
            <person name="Liu S."/>
            <person name="Hsing Y."/>
            <person name="Raghuvanshi S."/>
            <person name="Mohanty A."/>
            <person name="Bharti A.K."/>
            <person name="Gaur A."/>
            <person name="Gupta V."/>
            <person name="Kumar D."/>
            <person name="Ravi V."/>
            <person name="Vij S."/>
            <person name="Kapur A."/>
            <person name="Khurana P."/>
            <person name="Khurana P."/>
            <person name="Khurana J.P."/>
            <person name="Tyagi A.K."/>
            <person name="Gaikwad K."/>
            <person name="Singh A."/>
            <person name="Dalal V."/>
            <person name="Srivastava S."/>
            <person name="Dixit A."/>
            <person name="Pal A.K."/>
            <person name="Ghazi I.A."/>
            <person name="Yadav M."/>
            <person name="Pandit A."/>
            <person name="Bhargava A."/>
            <person name="Sureshbabu K."/>
            <person name="Batra K."/>
            <person name="Sharma T.R."/>
            <person name="Mohapatra T."/>
            <person name="Singh N.K."/>
            <person name="Messing J."/>
            <person name="Nelson A.B."/>
            <person name="Fuks G."/>
            <person name="Kavchok S."/>
            <person name="Keizer G."/>
            <person name="Linton E."/>
            <person name="Llaca V."/>
            <person name="Song R."/>
            <person name="Tanyolac B."/>
            <person name="Young S."/>
            <person name="Ho-Il K."/>
            <person name="Hahn J.H."/>
            <person name="Sangsakoo G."/>
            <person name="Vanavichit A."/>
            <person name="de Mattos Luiz.A.T."/>
            <person name="Zimmer P.D."/>
            <person name="Malone G."/>
            <person name="Dellagostin O."/>
            <person name="de Oliveira A.C."/>
            <person name="Bevan M."/>
            <person name="Bancroft I."/>
            <person name="Minx P."/>
            <person name="Cordum H."/>
            <person name="Wilson R."/>
            <person name="Cheng Z."/>
            <person name="Jin W."/>
            <person name="Jiang J."/>
            <person name="Leong S.A."/>
            <person name="Iwama H."/>
            <person name="Gojobori T."/>
            <person name="Itoh T."/>
            <person name="Niimura Y."/>
            <person name="Fujii Y."/>
            <person name="Habara T."/>
            <person name="Sakai H."/>
            <person name="Sato Y."/>
            <person name="Wilson G."/>
            <person name="Kumar K."/>
            <person name="McCouch S."/>
            <person name="Juretic N."/>
            <person name="Hoen D."/>
            <person name="Wright S."/>
            <person name="Bruskiewich R."/>
            <person name="Bureau T."/>
            <person name="Miyao A."/>
            <person name="Hirochika H."/>
            <person name="Nishikawa T."/>
            <person name="Kadowaki K."/>
            <person name="Sugiura M."/>
            <person name="Burr B."/>
            <person name="Sasaki T."/>
        </authorList>
    </citation>
    <scope>NUCLEOTIDE SEQUENCE [LARGE SCALE GENOMIC DNA]</scope>
    <source>
        <strain evidence="2">cv. Nipponbare</strain>
    </source>
</reference>
<reference evidence="1 2" key="3">
    <citation type="journal article" date="2013" name="Rice">
        <title>Improvement of the Oryza sativa Nipponbare reference genome using next generation sequence and optical map data.</title>
        <authorList>
            <person name="Kawahara Y."/>
            <person name="de la Bastide M."/>
            <person name="Hamilton J.P."/>
            <person name="Kanamori H."/>
            <person name="McCombie W.R."/>
            <person name="Ouyang S."/>
            <person name="Schwartz D.C."/>
            <person name="Tanaka T."/>
            <person name="Wu J."/>
            <person name="Zhou S."/>
            <person name="Childs K.L."/>
            <person name="Davidson R.M."/>
            <person name="Lin H."/>
            <person name="Quesada-Ocampo L."/>
            <person name="Vaillancourt B."/>
            <person name="Sakai H."/>
            <person name="Lee S.S."/>
            <person name="Kim J."/>
            <person name="Numa H."/>
            <person name="Itoh T."/>
            <person name="Buell C.R."/>
            <person name="Matsumoto T."/>
        </authorList>
    </citation>
    <scope>NUCLEOTIDE SEQUENCE [LARGE SCALE GENOMIC DNA]</scope>
    <source>
        <strain evidence="2">cv. Nipponbare</strain>
    </source>
</reference>
<gene>
    <name evidence="1" type="ordered locus">Os02g0609975</name>
    <name evidence="1" type="ORF">OSNPB_020609975</name>
</gene>
<reference evidence="1 2" key="2">
    <citation type="journal article" date="2013" name="Plant Cell Physiol.">
        <title>Rice Annotation Project Database (RAP-DB): an integrative and interactive database for rice genomics.</title>
        <authorList>
            <person name="Sakai H."/>
            <person name="Lee S.S."/>
            <person name="Tanaka T."/>
            <person name="Numa H."/>
            <person name="Kim J."/>
            <person name="Kawahara Y."/>
            <person name="Wakimoto H."/>
            <person name="Yang C.C."/>
            <person name="Iwamoto M."/>
            <person name="Abe T."/>
            <person name="Yamada Y."/>
            <person name="Muto A."/>
            <person name="Inokuchi H."/>
            <person name="Ikemura T."/>
            <person name="Matsumoto T."/>
            <person name="Sasaki T."/>
            <person name="Itoh T."/>
        </authorList>
    </citation>
    <scope>NUCLEOTIDE SEQUENCE [LARGE SCALE GENOMIC DNA]</scope>
    <source>
        <strain evidence="2">cv. Nipponbare</strain>
    </source>
</reference>
<dbReference type="AlphaFoldDB" id="A0A0P0VLN0"/>
<dbReference type="InParanoid" id="A0A0P0VLN0"/>
<dbReference type="PaxDb" id="39947-A0A0P0VLN0"/>
<sequence length="82" mass="8496">MTTRRKGWGDGGLGSHMLMTMVAPVGPGGNYVVAPDREVVATVSGCLRQGSWVGVTVMTAQGILPPRCTAVLEASFFTGGDK</sequence>
<evidence type="ECO:0000313" key="2">
    <source>
        <dbReference type="Proteomes" id="UP000059680"/>
    </source>
</evidence>
<evidence type="ECO:0000313" key="1">
    <source>
        <dbReference type="EMBL" id="BAS79703.1"/>
    </source>
</evidence>